<evidence type="ECO:0000256" key="1">
    <source>
        <dbReference type="ARBA" id="ARBA00004141"/>
    </source>
</evidence>
<dbReference type="FunFam" id="3.10.110.10:FF:000037">
    <property type="entry name" value="ubiquitin-conjugating enzyme E2 27"/>
    <property type="match status" value="1"/>
</dbReference>
<feature type="domain" description="Major facilitator superfamily (MFS) profile" evidence="11">
    <location>
        <begin position="268"/>
        <end position="677"/>
    </location>
</feature>
<dbReference type="AlphaFoldDB" id="A0A3P3YPN9"/>
<keyword evidence="3" id="KW-0808">Transferase</keyword>
<evidence type="ECO:0000256" key="7">
    <source>
        <dbReference type="PROSITE-ProRule" id="PRU10133"/>
    </source>
</evidence>
<dbReference type="InterPro" id="IPR020846">
    <property type="entry name" value="MFS_dom"/>
</dbReference>
<dbReference type="InterPro" id="IPR016135">
    <property type="entry name" value="UBQ-conjugating_enzyme/RWD"/>
</dbReference>
<dbReference type="GO" id="GO:0022857">
    <property type="term" value="F:transmembrane transporter activity"/>
    <property type="evidence" value="ECO:0007669"/>
    <property type="project" value="InterPro"/>
</dbReference>
<protein>
    <recommendedName>
        <fullName evidence="2">E2 ubiquitin-conjugating enzyme</fullName>
        <ecNumber evidence="2">2.3.2.23</ecNumber>
    </recommendedName>
</protein>
<dbReference type="PROSITE" id="PS50030">
    <property type="entry name" value="UBA"/>
    <property type="match status" value="1"/>
</dbReference>
<feature type="transmembrane region" description="Helical" evidence="8">
    <location>
        <begin position="559"/>
        <end position="579"/>
    </location>
</feature>
<feature type="transmembrane region" description="Helical" evidence="8">
    <location>
        <begin position="521"/>
        <end position="547"/>
    </location>
</feature>
<dbReference type="SUPFAM" id="SSF103473">
    <property type="entry name" value="MFS general substrate transporter"/>
    <property type="match status" value="1"/>
</dbReference>
<accession>A0A3P3YPN9</accession>
<dbReference type="GO" id="GO:0005524">
    <property type="term" value="F:ATP binding"/>
    <property type="evidence" value="ECO:0007669"/>
    <property type="project" value="UniProtKB-KW"/>
</dbReference>
<feature type="transmembrane region" description="Helical" evidence="8">
    <location>
        <begin position="407"/>
        <end position="424"/>
    </location>
</feature>
<dbReference type="Proteomes" id="UP000290189">
    <property type="component" value="Unassembled WGS sequence"/>
</dbReference>
<feature type="domain" description="UBA" evidence="9">
    <location>
        <begin position="159"/>
        <end position="202"/>
    </location>
</feature>
<reference evidence="12 13" key="1">
    <citation type="submission" date="2018-03" db="EMBL/GenBank/DDBJ databases">
        <authorList>
            <person name="Fogelqvist J."/>
        </authorList>
    </citation>
    <scope>NUCLEOTIDE SEQUENCE [LARGE SCALE GENOMIC DNA]</scope>
</reference>
<feature type="transmembrane region" description="Helical" evidence="8">
    <location>
        <begin position="483"/>
        <end position="501"/>
    </location>
</feature>
<feature type="transmembrane region" description="Helical" evidence="8">
    <location>
        <begin position="585"/>
        <end position="608"/>
    </location>
</feature>
<dbReference type="Gene3D" id="1.20.1250.20">
    <property type="entry name" value="MFS general substrate transporter like domains"/>
    <property type="match status" value="1"/>
</dbReference>
<feature type="domain" description="UBC core" evidence="10">
    <location>
        <begin position="2"/>
        <end position="152"/>
    </location>
</feature>
<dbReference type="SUPFAM" id="SSF54495">
    <property type="entry name" value="UBC-like"/>
    <property type="match status" value="1"/>
</dbReference>
<dbReference type="PROSITE" id="PS50127">
    <property type="entry name" value="UBC_2"/>
    <property type="match status" value="1"/>
</dbReference>
<keyword evidence="8" id="KW-1133">Transmembrane helix</keyword>
<geneLocation type="mitochondrion" evidence="12"/>
<keyword evidence="8" id="KW-0472">Membrane</keyword>
<name>A0A3P3YPN9_PLABS</name>
<evidence type="ECO:0000256" key="8">
    <source>
        <dbReference type="SAM" id="Phobius"/>
    </source>
</evidence>
<evidence type="ECO:0000256" key="4">
    <source>
        <dbReference type="ARBA" id="ARBA00022741"/>
    </source>
</evidence>
<comment type="subcellular location">
    <subcellularLocation>
        <location evidence="1">Membrane</location>
        <topology evidence="1">Multi-pass membrane protein</topology>
    </subcellularLocation>
</comment>
<dbReference type="InterPro" id="IPR009060">
    <property type="entry name" value="UBA-like_sf"/>
</dbReference>
<feature type="transmembrane region" description="Helical" evidence="8">
    <location>
        <begin position="620"/>
        <end position="641"/>
    </location>
</feature>
<keyword evidence="4" id="KW-0547">Nucleotide-binding</keyword>
<dbReference type="InterPro" id="IPR015940">
    <property type="entry name" value="UBA"/>
</dbReference>
<proteinExistence type="predicted"/>
<dbReference type="Gene3D" id="3.10.110.10">
    <property type="entry name" value="Ubiquitin Conjugating Enzyme"/>
    <property type="match status" value="1"/>
</dbReference>
<evidence type="ECO:0000256" key="6">
    <source>
        <dbReference type="ARBA" id="ARBA00022840"/>
    </source>
</evidence>
<feature type="transmembrane region" description="Helical" evidence="8">
    <location>
        <begin position="309"/>
        <end position="328"/>
    </location>
</feature>
<dbReference type="InterPro" id="IPR011701">
    <property type="entry name" value="MFS"/>
</dbReference>
<evidence type="ECO:0000313" key="13">
    <source>
        <dbReference type="Proteomes" id="UP000290189"/>
    </source>
</evidence>
<evidence type="ECO:0000313" key="12">
    <source>
        <dbReference type="EMBL" id="SPR02039.1"/>
    </source>
</evidence>
<dbReference type="PANTHER" id="PTHR24068">
    <property type="entry name" value="UBIQUITIN-CONJUGATING ENZYME E2"/>
    <property type="match status" value="1"/>
</dbReference>
<keyword evidence="12" id="KW-0496">Mitochondrion</keyword>
<dbReference type="SUPFAM" id="SSF46934">
    <property type="entry name" value="UBA-like"/>
    <property type="match status" value="1"/>
</dbReference>
<feature type="transmembrane region" description="Helical" evidence="8">
    <location>
        <begin position="653"/>
        <end position="673"/>
    </location>
</feature>
<evidence type="ECO:0000256" key="3">
    <source>
        <dbReference type="ARBA" id="ARBA00022679"/>
    </source>
</evidence>
<evidence type="ECO:0000256" key="2">
    <source>
        <dbReference type="ARBA" id="ARBA00012486"/>
    </source>
</evidence>
<dbReference type="EMBL" id="OVEO01000020">
    <property type="protein sequence ID" value="SPR02039.1"/>
    <property type="molecule type" value="Genomic_DNA"/>
</dbReference>
<dbReference type="PROSITE" id="PS00183">
    <property type="entry name" value="UBC_1"/>
    <property type="match status" value="1"/>
</dbReference>
<dbReference type="InterPro" id="IPR000608">
    <property type="entry name" value="UBC"/>
</dbReference>
<sequence>MQAMQRVQKEFKEIVESTGLDKAGVDAALVNDDLQHWTGRICGPIDTPYQGGIYHVDIQIPKKYPFVPPVMKFTTKIWHPNISSQTGAICLDILKNEWSPALTIRTALLSLQALLSCPEPDDPQDAQVAKQYKTNRNAFSDQASQWAKQYAGSTFDYQSKDQVAAVKSIMELGLGCDEAAVRTALSVHEWDNARAVDYLMGSNTTAIGVGKADGSGCPDTRSRVAPRERFFSTNCRLFLEVLDDDDGLCLRLFTQTHQSTTTMKASTTPAVIYGMMFLFAYESVLVLSVILPIIRSVVPVALFSQHKGALMQGALSALLLANGVGGLVWGRLSDRAGRRVAVVICIVGTAVAFVAVALSRSYAVLLVALAFVGLFDSVGVIAKSCLGDISTDDNRKQRFSSLMTAQALAYALGPVATAVTPATLDVRPGLIPILAFVALLALLLVVVFAVFPETLRPNDEENDDEQRDLESGDVNGGGRRRRVVWVCVASYSLLWLLLSGTDMLLPLLTVEEAAYGGMGLASTWVGTFLTAQGVAYVAMQVVVYPALARTVVPDPVVGCRVGFACMAIVVPAGYLPAVVPFPVPAMVVVLVLRTFAQTLSLTSVLVCLDLSAPPATKGSINGTCQSVACLTAFLGVAAGGVLFDAGQAARVLFLPYAVFALVAIGTFALTMLLPASLCRIRASSPASSTLAK</sequence>
<organism evidence="12 13">
    <name type="scientific">Plasmodiophora brassicae</name>
    <name type="common">Clubroot disease agent</name>
    <dbReference type="NCBI Taxonomy" id="37360"/>
    <lineage>
        <taxon>Eukaryota</taxon>
        <taxon>Sar</taxon>
        <taxon>Rhizaria</taxon>
        <taxon>Endomyxa</taxon>
        <taxon>Phytomyxea</taxon>
        <taxon>Plasmodiophorida</taxon>
        <taxon>Plasmodiophoridae</taxon>
        <taxon>Plasmodiophora</taxon>
    </lineage>
</organism>
<dbReference type="CDD" id="cd23800">
    <property type="entry name" value="UBCc_UBE2K"/>
    <property type="match status" value="1"/>
</dbReference>
<keyword evidence="6" id="KW-0067">ATP-binding</keyword>
<dbReference type="Pfam" id="PF07690">
    <property type="entry name" value="MFS_1"/>
    <property type="match status" value="1"/>
</dbReference>
<dbReference type="EC" id="2.3.2.23" evidence="2"/>
<feature type="active site" description="Glycyl thioester intermediate" evidence="7">
    <location>
        <position position="90"/>
    </location>
</feature>
<feature type="transmembrane region" description="Helical" evidence="8">
    <location>
        <begin position="340"/>
        <end position="358"/>
    </location>
</feature>
<feature type="transmembrane region" description="Helical" evidence="8">
    <location>
        <begin position="430"/>
        <end position="451"/>
    </location>
</feature>
<keyword evidence="5" id="KW-0833">Ubl conjugation pathway</keyword>
<dbReference type="GO" id="GO:0061631">
    <property type="term" value="F:ubiquitin conjugating enzyme activity"/>
    <property type="evidence" value="ECO:0007669"/>
    <property type="project" value="UniProtKB-EC"/>
</dbReference>
<gene>
    <name evidence="12" type="ORF">PLBR_LOCUS9254</name>
</gene>
<dbReference type="SMART" id="SM00212">
    <property type="entry name" value="UBCc"/>
    <property type="match status" value="1"/>
</dbReference>
<evidence type="ECO:0000256" key="5">
    <source>
        <dbReference type="ARBA" id="ARBA00022786"/>
    </source>
</evidence>
<dbReference type="Pfam" id="PF00179">
    <property type="entry name" value="UQ_con"/>
    <property type="match status" value="1"/>
</dbReference>
<feature type="transmembrane region" description="Helical" evidence="8">
    <location>
        <begin position="270"/>
        <end position="294"/>
    </location>
</feature>
<feature type="transmembrane region" description="Helical" evidence="8">
    <location>
        <begin position="364"/>
        <end position="386"/>
    </location>
</feature>
<dbReference type="GO" id="GO:0016020">
    <property type="term" value="C:membrane"/>
    <property type="evidence" value="ECO:0007669"/>
    <property type="project" value="UniProtKB-SubCell"/>
</dbReference>
<dbReference type="InterPro" id="IPR036259">
    <property type="entry name" value="MFS_trans_sf"/>
</dbReference>
<dbReference type="InterPro" id="IPR023313">
    <property type="entry name" value="UBQ-conjugating_AS"/>
</dbReference>
<evidence type="ECO:0000259" key="11">
    <source>
        <dbReference type="PROSITE" id="PS50850"/>
    </source>
</evidence>
<dbReference type="PROSITE" id="PS50850">
    <property type="entry name" value="MFS"/>
    <property type="match status" value="1"/>
</dbReference>
<evidence type="ECO:0000259" key="10">
    <source>
        <dbReference type="PROSITE" id="PS50127"/>
    </source>
</evidence>
<keyword evidence="8" id="KW-0812">Transmembrane</keyword>
<evidence type="ECO:0000259" key="9">
    <source>
        <dbReference type="PROSITE" id="PS50030"/>
    </source>
</evidence>